<proteinExistence type="predicted"/>
<keyword evidence="2" id="KW-1015">Disulfide bond</keyword>
<gene>
    <name evidence="4" type="ORF">D4764_21G0002600</name>
</gene>
<dbReference type="SMART" id="SM00223">
    <property type="entry name" value="APPLE"/>
    <property type="match status" value="2"/>
</dbReference>
<dbReference type="PRINTS" id="PR00005">
    <property type="entry name" value="APPLEDOMAIN"/>
</dbReference>
<evidence type="ECO:0000313" key="5">
    <source>
        <dbReference type="Proteomes" id="UP000324091"/>
    </source>
</evidence>
<dbReference type="PANTHER" id="PTHR33946">
    <property type="match status" value="1"/>
</dbReference>
<dbReference type="GO" id="GO:0005576">
    <property type="term" value="C:extracellular region"/>
    <property type="evidence" value="ECO:0007669"/>
    <property type="project" value="InterPro"/>
</dbReference>
<dbReference type="SUPFAM" id="SSF57414">
    <property type="entry name" value="Hairpin loop containing domain-like"/>
    <property type="match status" value="2"/>
</dbReference>
<accession>A0A5C6NH59</accession>
<dbReference type="Proteomes" id="UP000324091">
    <property type="component" value="Chromosome 21"/>
</dbReference>
<name>A0A5C6NH59_9TELE</name>
<evidence type="ECO:0000256" key="1">
    <source>
        <dbReference type="ARBA" id="ARBA00022737"/>
    </source>
</evidence>
<comment type="caution">
    <text evidence="4">The sequence shown here is derived from an EMBL/GenBank/DDBJ whole genome shotgun (WGS) entry which is preliminary data.</text>
</comment>
<protein>
    <recommendedName>
        <fullName evidence="3">Apple domain-containing protein</fullName>
    </recommendedName>
</protein>
<evidence type="ECO:0000259" key="3">
    <source>
        <dbReference type="PROSITE" id="PS50948"/>
    </source>
</evidence>
<keyword evidence="5" id="KW-1185">Reference proteome</keyword>
<sequence>MALQNNMDFPGSDVAQVYASDAKHCQQLCTAHPSCMFFTFVRPDWTRDNRHFYCYFKVTASGEPKIQTPIFGATSGYSLRSCTPKLTECERSLFPQVDIAGKNFEEVAAVSDKHCQFSLLTAWVRTPVEGVDFTGEDIQFKMVDSAEACQKACDEDDKCQFYTYLTEQFINRDYRHRCFLKRTITIPAPPKIVKLQNVVSGFSLSLGCPMRQGGFELIPYCNMTFEPPEGSSGSVYCLTRTMKMMLQMKLK</sequence>
<dbReference type="PROSITE" id="PS50948">
    <property type="entry name" value="PAN"/>
    <property type="match status" value="1"/>
</dbReference>
<reference evidence="4 5" key="1">
    <citation type="submission" date="2019-04" db="EMBL/GenBank/DDBJ databases">
        <title>Chromosome genome assembly for Takifugu flavidus.</title>
        <authorList>
            <person name="Xiao S."/>
        </authorList>
    </citation>
    <scope>NUCLEOTIDE SEQUENCE [LARGE SCALE GENOMIC DNA]</scope>
    <source>
        <strain evidence="4">HTHZ2018</strain>
        <tissue evidence="4">Muscle</tissue>
    </source>
</reference>
<dbReference type="CDD" id="cd01100">
    <property type="entry name" value="APPLE_Factor_XI_like"/>
    <property type="match status" value="2"/>
</dbReference>
<dbReference type="PANTHER" id="PTHR33946:SF4">
    <property type="entry name" value="COAGULATION FACTOR XI"/>
    <property type="match status" value="1"/>
</dbReference>
<organism evidence="4 5">
    <name type="scientific">Takifugu flavidus</name>
    <name type="common">sansaifugu</name>
    <dbReference type="NCBI Taxonomy" id="433684"/>
    <lineage>
        <taxon>Eukaryota</taxon>
        <taxon>Metazoa</taxon>
        <taxon>Chordata</taxon>
        <taxon>Craniata</taxon>
        <taxon>Vertebrata</taxon>
        <taxon>Euteleostomi</taxon>
        <taxon>Actinopterygii</taxon>
        <taxon>Neopterygii</taxon>
        <taxon>Teleostei</taxon>
        <taxon>Neoteleostei</taxon>
        <taxon>Acanthomorphata</taxon>
        <taxon>Eupercaria</taxon>
        <taxon>Tetraodontiformes</taxon>
        <taxon>Tetradontoidea</taxon>
        <taxon>Tetraodontidae</taxon>
        <taxon>Takifugu</taxon>
    </lineage>
</organism>
<dbReference type="GO" id="GO:0006508">
    <property type="term" value="P:proteolysis"/>
    <property type="evidence" value="ECO:0007669"/>
    <property type="project" value="InterPro"/>
</dbReference>
<keyword evidence="1" id="KW-0677">Repeat</keyword>
<dbReference type="InterPro" id="IPR000177">
    <property type="entry name" value="Apple"/>
</dbReference>
<feature type="domain" description="Apple" evidence="3">
    <location>
        <begin position="115"/>
        <end position="208"/>
    </location>
</feature>
<dbReference type="Pfam" id="PF14295">
    <property type="entry name" value="PAN_4"/>
    <property type="match status" value="2"/>
</dbReference>
<dbReference type="AlphaFoldDB" id="A0A5C6NH59"/>
<dbReference type="InterPro" id="IPR003609">
    <property type="entry name" value="Pan_app"/>
</dbReference>
<evidence type="ECO:0000313" key="4">
    <source>
        <dbReference type="EMBL" id="TWW65360.1"/>
    </source>
</evidence>
<dbReference type="EMBL" id="RHFK02000014">
    <property type="protein sequence ID" value="TWW65360.1"/>
    <property type="molecule type" value="Genomic_DNA"/>
</dbReference>
<evidence type="ECO:0000256" key="2">
    <source>
        <dbReference type="ARBA" id="ARBA00023157"/>
    </source>
</evidence>
<dbReference type="Gene3D" id="3.50.4.10">
    <property type="entry name" value="Hepatocyte Growth Factor"/>
    <property type="match status" value="2"/>
</dbReference>